<dbReference type="PANTHER" id="PTHR42939">
    <property type="entry name" value="ABC TRANSPORTER ATP-BINDING PROTEIN ALBC-RELATED"/>
    <property type="match status" value="1"/>
</dbReference>
<dbReference type="Pfam" id="PF00005">
    <property type="entry name" value="ABC_tran"/>
    <property type="match status" value="1"/>
</dbReference>
<keyword evidence="6" id="KW-1185">Reference proteome</keyword>
<dbReference type="OrthoDB" id="9804819at2"/>
<dbReference type="RefSeq" id="WP_160197736.1">
    <property type="nucleotide sequence ID" value="NZ_QXXA01000011.1"/>
</dbReference>
<reference evidence="5 6" key="1">
    <citation type="submission" date="2018-08" db="EMBL/GenBank/DDBJ databases">
        <title>Murine metabolic-syndrome-specific gut microbial biobank.</title>
        <authorList>
            <person name="Liu C."/>
        </authorList>
    </citation>
    <scope>NUCLEOTIDE SEQUENCE [LARGE SCALE GENOMIC DNA]</scope>
    <source>
        <strain evidence="5 6">583</strain>
    </source>
</reference>
<dbReference type="PANTHER" id="PTHR42939:SF3">
    <property type="entry name" value="ABC TRANSPORTER ATP-BINDING COMPONENT"/>
    <property type="match status" value="1"/>
</dbReference>
<dbReference type="SUPFAM" id="SSF52540">
    <property type="entry name" value="P-loop containing nucleoside triphosphate hydrolases"/>
    <property type="match status" value="1"/>
</dbReference>
<feature type="domain" description="ABC transporter" evidence="4">
    <location>
        <begin position="2"/>
        <end position="227"/>
    </location>
</feature>
<dbReference type="InterPro" id="IPR051782">
    <property type="entry name" value="ABC_Transporter_VariousFunc"/>
</dbReference>
<protein>
    <submittedName>
        <fullName evidence="5">ABC transporter ATP-binding protein</fullName>
    </submittedName>
</protein>
<proteinExistence type="predicted"/>
<comment type="caution">
    <text evidence="5">The sequence shown here is derived from an EMBL/GenBank/DDBJ whole genome shotgun (WGS) entry which is preliminary data.</text>
</comment>
<evidence type="ECO:0000313" key="6">
    <source>
        <dbReference type="Proteomes" id="UP000467132"/>
    </source>
</evidence>
<dbReference type="Proteomes" id="UP000467132">
    <property type="component" value="Unassembled WGS sequence"/>
</dbReference>
<dbReference type="SMART" id="SM00382">
    <property type="entry name" value="AAA"/>
    <property type="match status" value="1"/>
</dbReference>
<sequence>MLKLQNLNKEFKNFKLKNISFNLEPGYIMGFIGPNGAGKTTTIKLIMNLIKMDSGSIEIFGLDNKKFERKVKERIGFVYDESYFYEDLTIKQMKNIVAPFYSKWDEKVFKEYIKKFSLDENSKIKTLSKGMKMKFSLSLALSHNADLIIMDEPTSGLDPVFRREILDILYDVIQDENKSIFFSTHITTDLEKIADYITFINDGEIVFTKPKDEILETYRIIKGGKEILNSNNRIKFIGVRETTVGFEALTDNEDFIKKLSKDKILVEKPSLEDIMFYTVRR</sequence>
<dbReference type="GO" id="GO:0016887">
    <property type="term" value="F:ATP hydrolysis activity"/>
    <property type="evidence" value="ECO:0007669"/>
    <property type="project" value="InterPro"/>
</dbReference>
<dbReference type="CDD" id="cd03230">
    <property type="entry name" value="ABC_DR_subfamily_A"/>
    <property type="match status" value="1"/>
</dbReference>
<keyword evidence="2" id="KW-0547">Nucleotide-binding</keyword>
<dbReference type="PROSITE" id="PS50893">
    <property type="entry name" value="ABC_TRANSPORTER_2"/>
    <property type="match status" value="1"/>
</dbReference>
<accession>A0A845R0L3</accession>
<dbReference type="EMBL" id="QXXA01000011">
    <property type="protein sequence ID" value="NBI07266.1"/>
    <property type="molecule type" value="Genomic_DNA"/>
</dbReference>
<evidence type="ECO:0000256" key="1">
    <source>
        <dbReference type="ARBA" id="ARBA00022448"/>
    </source>
</evidence>
<keyword evidence="3 5" id="KW-0067">ATP-binding</keyword>
<dbReference type="AlphaFoldDB" id="A0A845R0L3"/>
<dbReference type="InterPro" id="IPR003439">
    <property type="entry name" value="ABC_transporter-like_ATP-bd"/>
</dbReference>
<organism evidence="5 6">
    <name type="scientific">Senegalia massiliensis</name>
    <dbReference type="NCBI Taxonomy" id="1720316"/>
    <lineage>
        <taxon>Bacteria</taxon>
        <taxon>Bacillati</taxon>
        <taxon>Bacillota</taxon>
        <taxon>Clostridia</taxon>
        <taxon>Eubacteriales</taxon>
        <taxon>Clostridiaceae</taxon>
        <taxon>Senegalia</taxon>
    </lineage>
</organism>
<name>A0A845R0L3_9CLOT</name>
<gene>
    <name evidence="5" type="ORF">D3Z33_10435</name>
</gene>
<evidence type="ECO:0000313" key="5">
    <source>
        <dbReference type="EMBL" id="NBI07266.1"/>
    </source>
</evidence>
<dbReference type="InterPro" id="IPR027417">
    <property type="entry name" value="P-loop_NTPase"/>
</dbReference>
<evidence type="ECO:0000256" key="2">
    <source>
        <dbReference type="ARBA" id="ARBA00022741"/>
    </source>
</evidence>
<evidence type="ECO:0000259" key="4">
    <source>
        <dbReference type="PROSITE" id="PS50893"/>
    </source>
</evidence>
<dbReference type="Gene3D" id="3.40.50.300">
    <property type="entry name" value="P-loop containing nucleotide triphosphate hydrolases"/>
    <property type="match status" value="1"/>
</dbReference>
<dbReference type="InterPro" id="IPR017871">
    <property type="entry name" value="ABC_transporter-like_CS"/>
</dbReference>
<dbReference type="GO" id="GO:0005524">
    <property type="term" value="F:ATP binding"/>
    <property type="evidence" value="ECO:0007669"/>
    <property type="project" value="UniProtKB-KW"/>
</dbReference>
<evidence type="ECO:0000256" key="3">
    <source>
        <dbReference type="ARBA" id="ARBA00022840"/>
    </source>
</evidence>
<keyword evidence="1" id="KW-0813">Transport</keyword>
<dbReference type="InterPro" id="IPR003593">
    <property type="entry name" value="AAA+_ATPase"/>
</dbReference>
<dbReference type="PROSITE" id="PS00211">
    <property type="entry name" value="ABC_TRANSPORTER_1"/>
    <property type="match status" value="1"/>
</dbReference>